<evidence type="ECO:0000313" key="15">
    <source>
        <dbReference type="Proteomes" id="UP000515140"/>
    </source>
</evidence>
<evidence type="ECO:0000256" key="1">
    <source>
        <dbReference type="ARBA" id="ARBA00003878"/>
    </source>
</evidence>
<dbReference type="Proteomes" id="UP000515140">
    <property type="component" value="Unplaced"/>
</dbReference>
<dbReference type="SUPFAM" id="SSF81321">
    <property type="entry name" value="Family A G protein-coupled receptor-like"/>
    <property type="match status" value="1"/>
</dbReference>
<comment type="subcellular location">
    <subcellularLocation>
        <location evidence="2 13">Cell membrane</location>
        <topology evidence="2 13">Multi-pass membrane protein</topology>
    </subcellularLocation>
</comment>
<dbReference type="Gene3D" id="1.20.1070.10">
    <property type="entry name" value="Rhodopsin 7-helix transmembrane proteins"/>
    <property type="match status" value="1"/>
</dbReference>
<dbReference type="GeneID" id="110197422"/>
<keyword evidence="10 13" id="KW-0675">Receptor</keyword>
<evidence type="ECO:0000256" key="3">
    <source>
        <dbReference type="ARBA" id="ARBA00010663"/>
    </source>
</evidence>
<evidence type="ECO:0000259" key="14">
    <source>
        <dbReference type="PROSITE" id="PS50262"/>
    </source>
</evidence>
<dbReference type="FunFam" id="1.20.1070.10:FF:000033">
    <property type="entry name" value="Vomeronasal type-1 receptor"/>
    <property type="match status" value="1"/>
</dbReference>
<evidence type="ECO:0000256" key="6">
    <source>
        <dbReference type="ARBA" id="ARBA00022692"/>
    </source>
</evidence>
<reference evidence="16" key="1">
    <citation type="submission" date="2025-08" db="UniProtKB">
        <authorList>
            <consortium name="RefSeq"/>
        </authorList>
    </citation>
    <scope>IDENTIFICATION</scope>
    <source>
        <tissue evidence="16">Spleen</tissue>
    </source>
</reference>
<evidence type="ECO:0000256" key="5">
    <source>
        <dbReference type="ARBA" id="ARBA00022507"/>
    </source>
</evidence>
<evidence type="ECO:0000256" key="13">
    <source>
        <dbReference type="RuleBase" id="RU364061"/>
    </source>
</evidence>
<evidence type="ECO:0000256" key="9">
    <source>
        <dbReference type="ARBA" id="ARBA00023136"/>
    </source>
</evidence>
<comment type="caution">
    <text evidence="13">Lacks conserved residue(s) required for the propagation of feature annotation.</text>
</comment>
<accession>A0A6P5IY13</accession>
<feature type="transmembrane region" description="Helical" evidence="13">
    <location>
        <begin position="186"/>
        <end position="204"/>
    </location>
</feature>
<organism evidence="15 16">
    <name type="scientific">Phascolarctos cinereus</name>
    <name type="common">Koala</name>
    <dbReference type="NCBI Taxonomy" id="38626"/>
    <lineage>
        <taxon>Eukaryota</taxon>
        <taxon>Metazoa</taxon>
        <taxon>Chordata</taxon>
        <taxon>Craniata</taxon>
        <taxon>Vertebrata</taxon>
        <taxon>Euteleostomi</taxon>
        <taxon>Mammalia</taxon>
        <taxon>Metatheria</taxon>
        <taxon>Diprotodontia</taxon>
        <taxon>Phascolarctidae</taxon>
        <taxon>Phascolarctos</taxon>
    </lineage>
</organism>
<dbReference type="AlphaFoldDB" id="A0A6P5IY13"/>
<evidence type="ECO:0000256" key="7">
    <source>
        <dbReference type="ARBA" id="ARBA00022989"/>
    </source>
</evidence>
<dbReference type="PANTHER" id="PTHR24062">
    <property type="entry name" value="VOMERONASAL TYPE-1 RECEPTOR"/>
    <property type="match status" value="1"/>
</dbReference>
<dbReference type="GO" id="GO:0016503">
    <property type="term" value="F:pheromone receptor activity"/>
    <property type="evidence" value="ECO:0007669"/>
    <property type="project" value="InterPro"/>
</dbReference>
<evidence type="ECO:0000256" key="10">
    <source>
        <dbReference type="ARBA" id="ARBA00023170"/>
    </source>
</evidence>
<feature type="transmembrane region" description="Helical" evidence="13">
    <location>
        <begin position="262"/>
        <end position="283"/>
    </location>
</feature>
<feature type="domain" description="G-protein coupled receptors family 1 profile" evidence="14">
    <location>
        <begin position="22"/>
        <end position="282"/>
    </location>
</feature>
<comment type="function">
    <text evidence="1">Putative pheromone receptor.</text>
</comment>
<name>A0A6P5IY13_PHACI</name>
<keyword evidence="15" id="KW-1185">Reference proteome</keyword>
<comment type="similarity">
    <text evidence="3 13">Belongs to the G-protein coupled receptor 1 family.</text>
</comment>
<dbReference type="PROSITE" id="PS50262">
    <property type="entry name" value="G_PROTEIN_RECEP_F1_2"/>
    <property type="match status" value="1"/>
</dbReference>
<feature type="transmembrane region" description="Helical" evidence="13">
    <location>
        <begin position="231"/>
        <end position="256"/>
    </location>
</feature>
<keyword evidence="12 13" id="KW-0807">Transducer</keyword>
<dbReference type="RefSeq" id="XP_020826990.1">
    <property type="nucleotide sequence ID" value="XM_020971331.1"/>
</dbReference>
<keyword evidence="7 13" id="KW-1133">Transmembrane helix</keyword>
<evidence type="ECO:0000313" key="16">
    <source>
        <dbReference type="RefSeq" id="XP_020826990.1"/>
    </source>
</evidence>
<evidence type="ECO:0000256" key="12">
    <source>
        <dbReference type="ARBA" id="ARBA00023224"/>
    </source>
</evidence>
<keyword evidence="11" id="KW-0325">Glycoprotein</keyword>
<dbReference type="GO" id="GO:0007606">
    <property type="term" value="P:sensory perception of chemical stimulus"/>
    <property type="evidence" value="ECO:0007669"/>
    <property type="project" value="UniProtKB-ARBA"/>
</dbReference>
<evidence type="ECO:0000256" key="11">
    <source>
        <dbReference type="ARBA" id="ARBA00023180"/>
    </source>
</evidence>
<dbReference type="KEGG" id="pcw:110197422"/>
<keyword evidence="4 13" id="KW-1003">Cell membrane</keyword>
<dbReference type="PRINTS" id="PR01534">
    <property type="entry name" value="VOMERONASL1R"/>
</dbReference>
<sequence>MLPKILCLGVVFFSVTTVGTTANFFLFTSYMLNVIAGHKISSLTLIFTQLTLVNSIALISKGVPQILQGLGWNYFLDDVGCKIVFYFRKLSEGLSISLTCLLCTFQAITISPNNSRWAEFKVRLTQYTNPSYLFCWILNLLVEIPIPVNVRGPSSRGNFTNAFDSVFCTSEYIMGFYLIMATFRNMLCLGLMILASGYMVLLLHKHHQHVQKIRSTKLSPRKHPEIRATQTILLLMSTFVIFYALTSILTLFLSYFDQNSSWMLSTAIFLSLCYPAISPLLLIPRLCKPTCNFWVK</sequence>
<gene>
    <name evidence="16" type="primary">LOC110197422</name>
</gene>
<evidence type="ECO:0000256" key="4">
    <source>
        <dbReference type="ARBA" id="ARBA00022475"/>
    </source>
</evidence>
<dbReference type="GO" id="GO:0019236">
    <property type="term" value="P:response to pheromone"/>
    <property type="evidence" value="ECO:0007669"/>
    <property type="project" value="UniProtKB-KW"/>
</dbReference>
<dbReference type="GO" id="GO:0005886">
    <property type="term" value="C:plasma membrane"/>
    <property type="evidence" value="ECO:0007669"/>
    <property type="project" value="UniProtKB-SubCell"/>
</dbReference>
<keyword evidence="5 13" id="KW-0589">Pheromone response</keyword>
<protein>
    <recommendedName>
        <fullName evidence="13">Vomeronasal type-1 receptor</fullName>
    </recommendedName>
</protein>
<dbReference type="Pfam" id="PF03402">
    <property type="entry name" value="V1R"/>
    <property type="match status" value="1"/>
</dbReference>
<evidence type="ECO:0000256" key="8">
    <source>
        <dbReference type="ARBA" id="ARBA00023040"/>
    </source>
</evidence>
<dbReference type="InterPro" id="IPR004072">
    <property type="entry name" value="Vmron_rcpt_1"/>
</dbReference>
<keyword evidence="8 13" id="KW-0297">G-protein coupled receptor</keyword>
<keyword evidence="9 13" id="KW-0472">Membrane</keyword>
<evidence type="ECO:0000256" key="2">
    <source>
        <dbReference type="ARBA" id="ARBA00004651"/>
    </source>
</evidence>
<keyword evidence="6 13" id="KW-0812">Transmembrane</keyword>
<dbReference type="InterPro" id="IPR017452">
    <property type="entry name" value="GPCR_Rhodpsn_7TM"/>
</dbReference>
<feature type="transmembrane region" description="Helical" evidence="13">
    <location>
        <begin position="40"/>
        <end position="59"/>
    </location>
</feature>
<proteinExistence type="inferred from homology"/>
<dbReference type="InParanoid" id="A0A6P5IY13"/>